<evidence type="ECO:0000256" key="8">
    <source>
        <dbReference type="ARBA" id="ARBA00022801"/>
    </source>
</evidence>
<evidence type="ECO:0000256" key="11">
    <source>
        <dbReference type="ARBA" id="ARBA00023211"/>
    </source>
</evidence>
<keyword evidence="17" id="KW-1185">Reference proteome</keyword>
<dbReference type="Proteomes" id="UP000095751">
    <property type="component" value="Unassembled WGS sequence"/>
</dbReference>
<evidence type="ECO:0000256" key="7">
    <source>
        <dbReference type="ARBA" id="ARBA00022723"/>
    </source>
</evidence>
<name>A0A1E7EPW1_9STRA</name>
<dbReference type="Pfam" id="PF05011">
    <property type="entry name" value="DBR1"/>
    <property type="match status" value="1"/>
</dbReference>
<evidence type="ECO:0000256" key="10">
    <source>
        <dbReference type="ARBA" id="ARBA00023004"/>
    </source>
</evidence>
<feature type="non-terminal residue" evidence="16">
    <location>
        <position position="405"/>
    </location>
</feature>
<dbReference type="GO" id="GO:0005634">
    <property type="term" value="C:nucleus"/>
    <property type="evidence" value="ECO:0007669"/>
    <property type="project" value="UniProtKB-SubCell"/>
</dbReference>
<feature type="domain" description="Lariat debranching enzyme C-terminal" evidence="15">
    <location>
        <begin position="352"/>
        <end position="404"/>
    </location>
</feature>
<evidence type="ECO:0000259" key="15">
    <source>
        <dbReference type="Pfam" id="PF05011"/>
    </source>
</evidence>
<accession>A0A1E7EPW1</accession>
<dbReference type="InterPro" id="IPR007708">
    <property type="entry name" value="DBR1_C"/>
</dbReference>
<dbReference type="GO" id="GO:0008419">
    <property type="term" value="F:RNA lariat debranching enzyme activity"/>
    <property type="evidence" value="ECO:0007669"/>
    <property type="project" value="TreeGrafter"/>
</dbReference>
<keyword evidence="7" id="KW-0479">Metal-binding</keyword>
<proteinExistence type="inferred from homology"/>
<dbReference type="InterPro" id="IPR004843">
    <property type="entry name" value="Calcineurin-like_PHP"/>
</dbReference>
<dbReference type="Pfam" id="PF00149">
    <property type="entry name" value="Metallophos"/>
    <property type="match status" value="1"/>
</dbReference>
<dbReference type="AlphaFoldDB" id="A0A1E7EPW1"/>
<evidence type="ECO:0000256" key="13">
    <source>
        <dbReference type="SAM" id="MobiDB-lite"/>
    </source>
</evidence>
<evidence type="ECO:0000313" key="17">
    <source>
        <dbReference type="Proteomes" id="UP000095751"/>
    </source>
</evidence>
<dbReference type="OrthoDB" id="407609at2759"/>
<dbReference type="PANTHER" id="PTHR12849">
    <property type="entry name" value="RNA LARIAT DEBRANCHING ENZYME"/>
    <property type="match status" value="1"/>
</dbReference>
<evidence type="ECO:0000256" key="4">
    <source>
        <dbReference type="ARBA" id="ARBA00004123"/>
    </source>
</evidence>
<comment type="cofactor">
    <cofactor evidence="2">
        <name>Zn(2+)</name>
        <dbReference type="ChEBI" id="CHEBI:29105"/>
    </cofactor>
</comment>
<keyword evidence="10" id="KW-0408">Iron</keyword>
<dbReference type="SUPFAM" id="SSF56300">
    <property type="entry name" value="Metallo-dependent phosphatases"/>
    <property type="match status" value="1"/>
</dbReference>
<evidence type="ECO:0000256" key="3">
    <source>
        <dbReference type="ARBA" id="ARBA00001954"/>
    </source>
</evidence>
<dbReference type="InterPro" id="IPR041816">
    <property type="entry name" value="Dbr1_N"/>
</dbReference>
<keyword evidence="8" id="KW-0378">Hydrolase</keyword>
<feature type="region of interest" description="Disordered" evidence="13">
    <location>
        <begin position="1"/>
        <end position="72"/>
    </location>
</feature>
<evidence type="ECO:0000256" key="9">
    <source>
        <dbReference type="ARBA" id="ARBA00022833"/>
    </source>
</evidence>
<dbReference type="Gene3D" id="3.60.21.10">
    <property type="match status" value="1"/>
</dbReference>
<evidence type="ECO:0000256" key="2">
    <source>
        <dbReference type="ARBA" id="ARBA00001947"/>
    </source>
</evidence>
<dbReference type="GO" id="GO:0046872">
    <property type="term" value="F:metal ion binding"/>
    <property type="evidence" value="ECO:0007669"/>
    <property type="project" value="UniProtKB-KW"/>
</dbReference>
<evidence type="ECO:0000259" key="14">
    <source>
        <dbReference type="Pfam" id="PF00149"/>
    </source>
</evidence>
<sequence>MGVNSYGIGRGGQQQQQHQQGGRGGRGGRNNSNNNGRGRGRSGRGGGRGGNSNSRGGNGGRSGRGDTNLKYDSSQYDRIEEINGVGVVNISDSTSNDNDIIRIAIEGCCHGELDLIYDRLLDHELQTKTKIDLLLCCGDFQSLRNELDFQSSSIPSKYQKLGTFCQYYSGQKKAPIPTIFIGGNHEASQSLRELYYGGYVAPNIYFMGAAASIIYRGIRIGGISGIYKSFDYTQGHHERIPYDYKSNKSVYHTRNVDIERMKSLKSSTTTSQEDNKKKKLDIVLSHDWPLGIEQHGNTQALIRKKPFFRQEIQNNDLGSTPNRDVLDTLQPKYWFAAHLHVKFHATVIHKNDFLALDKCLPRRQFLSILNLKVPDNTKTKEYHIEYDPEWLAILKKTHHWNSTQR</sequence>
<feature type="compositionally biased region" description="Gly residues" evidence="13">
    <location>
        <begin position="43"/>
        <end position="62"/>
    </location>
</feature>
<feature type="domain" description="Calcineurin-like phosphoesterase" evidence="14">
    <location>
        <begin position="101"/>
        <end position="341"/>
    </location>
</feature>
<dbReference type="CDD" id="cd00844">
    <property type="entry name" value="MPP_Dbr1_N"/>
    <property type="match status" value="1"/>
</dbReference>
<keyword evidence="9" id="KW-0862">Zinc</keyword>
<evidence type="ECO:0000256" key="1">
    <source>
        <dbReference type="ARBA" id="ARBA00001936"/>
    </source>
</evidence>
<feature type="compositionally biased region" description="Basic and acidic residues" evidence="13">
    <location>
        <begin position="63"/>
        <end position="72"/>
    </location>
</feature>
<evidence type="ECO:0000256" key="5">
    <source>
        <dbReference type="ARBA" id="ARBA00006045"/>
    </source>
</evidence>
<evidence type="ECO:0000256" key="6">
    <source>
        <dbReference type="ARBA" id="ARBA00022664"/>
    </source>
</evidence>
<evidence type="ECO:0000256" key="12">
    <source>
        <dbReference type="ARBA" id="ARBA00023242"/>
    </source>
</evidence>
<dbReference type="KEGG" id="fcy:FRACYDRAFT_196939"/>
<keyword evidence="6" id="KW-0507">mRNA processing</keyword>
<comment type="similarity">
    <text evidence="5">Belongs to the lariat debranching enzyme family.</text>
</comment>
<evidence type="ECO:0008006" key="18">
    <source>
        <dbReference type="Google" id="ProtNLM"/>
    </source>
</evidence>
<dbReference type="EMBL" id="KV784382">
    <property type="protein sequence ID" value="OEU08002.1"/>
    <property type="molecule type" value="Genomic_DNA"/>
</dbReference>
<reference evidence="16 17" key="1">
    <citation type="submission" date="2016-09" db="EMBL/GenBank/DDBJ databases">
        <title>Extensive genetic diversity and differential bi-allelic expression allows diatom success in the polar Southern Ocean.</title>
        <authorList>
            <consortium name="DOE Joint Genome Institute"/>
            <person name="Mock T."/>
            <person name="Otillar R.P."/>
            <person name="Strauss J."/>
            <person name="Dupont C."/>
            <person name="Frickenhaus S."/>
            <person name="Maumus F."/>
            <person name="Mcmullan M."/>
            <person name="Sanges R."/>
            <person name="Schmutz J."/>
            <person name="Toseland A."/>
            <person name="Valas R."/>
            <person name="Veluchamy A."/>
            <person name="Ward B.J."/>
            <person name="Allen A."/>
            <person name="Barry K."/>
            <person name="Falciatore A."/>
            <person name="Ferrante M."/>
            <person name="Fortunato A.E."/>
            <person name="Gloeckner G."/>
            <person name="Gruber A."/>
            <person name="Hipkin R."/>
            <person name="Janech M."/>
            <person name="Kroth P."/>
            <person name="Leese F."/>
            <person name="Lindquist E."/>
            <person name="Lyon B.R."/>
            <person name="Martin J."/>
            <person name="Mayer C."/>
            <person name="Parker M."/>
            <person name="Quesneville H."/>
            <person name="Raymond J."/>
            <person name="Uhlig C."/>
            <person name="Valentin K.U."/>
            <person name="Worden A.Z."/>
            <person name="Armbrust E.V."/>
            <person name="Bowler C."/>
            <person name="Green B."/>
            <person name="Moulton V."/>
            <person name="Van Oosterhout C."/>
            <person name="Grigoriev I."/>
        </authorList>
    </citation>
    <scope>NUCLEOTIDE SEQUENCE [LARGE SCALE GENOMIC DNA]</scope>
    <source>
        <strain evidence="16 17">CCMP1102</strain>
    </source>
</reference>
<dbReference type="PANTHER" id="PTHR12849:SF0">
    <property type="entry name" value="LARIAT DEBRANCHING ENZYME"/>
    <property type="match status" value="1"/>
</dbReference>
<comment type="cofactor">
    <cofactor evidence="1">
        <name>Mn(2+)</name>
        <dbReference type="ChEBI" id="CHEBI:29035"/>
    </cofactor>
</comment>
<dbReference type="InParanoid" id="A0A1E7EPW1"/>
<evidence type="ECO:0000313" key="16">
    <source>
        <dbReference type="EMBL" id="OEU08002.1"/>
    </source>
</evidence>
<keyword evidence="11" id="KW-0464">Manganese</keyword>
<keyword evidence="12" id="KW-0539">Nucleus</keyword>
<comment type="cofactor">
    <cofactor evidence="3">
        <name>Fe(2+)</name>
        <dbReference type="ChEBI" id="CHEBI:29033"/>
    </cofactor>
</comment>
<protein>
    <recommendedName>
        <fullName evidence="18">Metallophos-domain-containing protein</fullName>
    </recommendedName>
</protein>
<dbReference type="InterPro" id="IPR029052">
    <property type="entry name" value="Metallo-depent_PP-like"/>
</dbReference>
<organism evidence="16 17">
    <name type="scientific">Fragilariopsis cylindrus CCMP1102</name>
    <dbReference type="NCBI Taxonomy" id="635003"/>
    <lineage>
        <taxon>Eukaryota</taxon>
        <taxon>Sar</taxon>
        <taxon>Stramenopiles</taxon>
        <taxon>Ochrophyta</taxon>
        <taxon>Bacillariophyta</taxon>
        <taxon>Bacillariophyceae</taxon>
        <taxon>Bacillariophycidae</taxon>
        <taxon>Bacillariales</taxon>
        <taxon>Bacillariaceae</taxon>
        <taxon>Fragilariopsis</taxon>
    </lineage>
</organism>
<gene>
    <name evidence="16" type="ORF">FRACYDRAFT_196939</name>
</gene>
<dbReference type="GO" id="GO:0000398">
    <property type="term" value="P:mRNA splicing, via spliceosome"/>
    <property type="evidence" value="ECO:0007669"/>
    <property type="project" value="TreeGrafter"/>
</dbReference>
<comment type="subcellular location">
    <subcellularLocation>
        <location evidence="4">Nucleus</location>
    </subcellularLocation>
</comment>